<keyword evidence="1 3" id="KW-0560">Oxidoreductase</keyword>
<dbReference type="PANTHER" id="PTHR43244:SF1">
    <property type="entry name" value="5,10-METHYLENETETRAHYDROMETHANOPTERIN REDUCTASE"/>
    <property type="match status" value="1"/>
</dbReference>
<dbReference type="EMBL" id="JBHSXS010000026">
    <property type="protein sequence ID" value="MFC6884360.1"/>
    <property type="molecule type" value="Genomic_DNA"/>
</dbReference>
<dbReference type="Pfam" id="PF00296">
    <property type="entry name" value="Bac_luciferase"/>
    <property type="match status" value="1"/>
</dbReference>
<dbReference type="InterPro" id="IPR019910">
    <property type="entry name" value="Lucif-like_OxRdtase_MSMEG_4879"/>
</dbReference>
<gene>
    <name evidence="3" type="ORF">ACFQKB_31695</name>
</gene>
<comment type="caution">
    <text evidence="3">The sequence shown here is derived from an EMBL/GenBank/DDBJ whole genome shotgun (WGS) entry which is preliminary data.</text>
</comment>
<name>A0ABW2CVP2_9ACTN</name>
<dbReference type="EC" id="1.-.-.-" evidence="3"/>
<evidence type="ECO:0000259" key="2">
    <source>
        <dbReference type="Pfam" id="PF00296"/>
    </source>
</evidence>
<dbReference type="PANTHER" id="PTHR43244">
    <property type="match status" value="1"/>
</dbReference>
<keyword evidence="4" id="KW-1185">Reference proteome</keyword>
<evidence type="ECO:0000256" key="1">
    <source>
        <dbReference type="ARBA" id="ARBA00023002"/>
    </source>
</evidence>
<organism evidence="3 4">
    <name type="scientific">Actinomadura yumaensis</name>
    <dbReference type="NCBI Taxonomy" id="111807"/>
    <lineage>
        <taxon>Bacteria</taxon>
        <taxon>Bacillati</taxon>
        <taxon>Actinomycetota</taxon>
        <taxon>Actinomycetes</taxon>
        <taxon>Streptosporangiales</taxon>
        <taxon>Thermomonosporaceae</taxon>
        <taxon>Actinomadura</taxon>
    </lineage>
</organism>
<proteinExistence type="predicted"/>
<reference evidence="4" key="1">
    <citation type="journal article" date="2019" name="Int. J. Syst. Evol. Microbiol.">
        <title>The Global Catalogue of Microorganisms (GCM) 10K type strain sequencing project: providing services to taxonomists for standard genome sequencing and annotation.</title>
        <authorList>
            <consortium name="The Broad Institute Genomics Platform"/>
            <consortium name="The Broad Institute Genome Sequencing Center for Infectious Disease"/>
            <person name="Wu L."/>
            <person name="Ma J."/>
        </authorList>
    </citation>
    <scope>NUCLEOTIDE SEQUENCE [LARGE SCALE GENOMIC DNA]</scope>
    <source>
        <strain evidence="4">JCM 3369</strain>
    </source>
</reference>
<evidence type="ECO:0000313" key="4">
    <source>
        <dbReference type="Proteomes" id="UP001596380"/>
    </source>
</evidence>
<evidence type="ECO:0000313" key="3">
    <source>
        <dbReference type="EMBL" id="MFC6884360.1"/>
    </source>
</evidence>
<dbReference type="CDD" id="cd01097">
    <property type="entry name" value="Tetrahydromethanopterin_reductase"/>
    <property type="match status" value="1"/>
</dbReference>
<dbReference type="InterPro" id="IPR036661">
    <property type="entry name" value="Luciferase-like_sf"/>
</dbReference>
<feature type="domain" description="Luciferase-like" evidence="2">
    <location>
        <begin position="11"/>
        <end position="281"/>
    </location>
</feature>
<accession>A0ABW2CVP2</accession>
<dbReference type="Gene3D" id="3.20.20.30">
    <property type="entry name" value="Luciferase-like domain"/>
    <property type="match status" value="1"/>
</dbReference>
<dbReference type="SUPFAM" id="SSF51679">
    <property type="entry name" value="Bacterial luciferase-like"/>
    <property type="match status" value="1"/>
</dbReference>
<dbReference type="InterPro" id="IPR050564">
    <property type="entry name" value="F420-G6PD/mer"/>
</dbReference>
<dbReference type="InterPro" id="IPR011251">
    <property type="entry name" value="Luciferase-like_dom"/>
</dbReference>
<dbReference type="NCBIfam" id="TIGR03564">
    <property type="entry name" value="F420_MSMEG_4879"/>
    <property type="match status" value="1"/>
</dbReference>
<dbReference type="GO" id="GO:0016491">
    <property type="term" value="F:oxidoreductase activity"/>
    <property type="evidence" value="ECO:0007669"/>
    <property type="project" value="UniProtKB-KW"/>
</dbReference>
<sequence length="308" mass="31674">MSIGVALYTPPSGNSVDAIVADAREAAEAGLRSAWLGQRTDYDAIALAGIVGREVPGLAVGTSAVPIFPRHPLLVSGQAQTAQAATGGRFHLGLALGAKAFVEPVFGVPYERPITRMAEFLTALRGLLAGGPGDFQGETLTVAPAMPTVLPGGTEPPVPLLVAAMAPRALRVAGELADGTLPLLAGPRTLGEHIVPAITAAAERAGRPAPRVVAFVVGGTASDVDAAREAAARRTSFYDRIPSYQRVIALEGAERAADLVVLGDERKVADAVRSYRDAGATEIVFTHSDLAGPADRARTWKLLGGLAG</sequence>
<dbReference type="RefSeq" id="WP_160821907.1">
    <property type="nucleotide sequence ID" value="NZ_JBHSXE010000001.1"/>
</dbReference>
<protein>
    <submittedName>
        <fullName evidence="3">TIGR03564 family F420-dependent LLM class oxidoreductase</fullName>
        <ecNumber evidence="3">1.-.-.-</ecNumber>
    </submittedName>
</protein>
<dbReference type="Proteomes" id="UP001596380">
    <property type="component" value="Unassembled WGS sequence"/>
</dbReference>